<organism evidence="2 3">
    <name type="scientific">Trypanosoma congolense (strain IL3000)</name>
    <dbReference type="NCBI Taxonomy" id="1068625"/>
    <lineage>
        <taxon>Eukaryota</taxon>
        <taxon>Discoba</taxon>
        <taxon>Euglenozoa</taxon>
        <taxon>Kinetoplastea</taxon>
        <taxon>Metakinetoplastina</taxon>
        <taxon>Trypanosomatida</taxon>
        <taxon>Trypanosomatidae</taxon>
        <taxon>Trypanosoma</taxon>
        <taxon>Nannomonas</taxon>
    </lineage>
</organism>
<reference evidence="3" key="1">
    <citation type="submission" date="2011-07" db="EMBL/GenBank/DDBJ databases">
        <title>Divergent evolution of antigenic variation in African trypanosomes.</title>
        <authorList>
            <person name="Jackson A.P."/>
            <person name="Berry A."/>
            <person name="Allison H.C."/>
            <person name="Burton P."/>
            <person name="Anderson J."/>
            <person name="Aslett M."/>
            <person name="Brown R."/>
            <person name="Corton N."/>
            <person name="Harris D."/>
            <person name="Hauser H."/>
            <person name="Gamble J."/>
            <person name="Gilderthorp R."/>
            <person name="McQuillan J."/>
            <person name="Quail M.A."/>
            <person name="Sanders M."/>
            <person name="Van Tonder A."/>
            <person name="Ginger M.L."/>
            <person name="Donelson J.E."/>
            <person name="Field M.C."/>
            <person name="Barry J.D."/>
            <person name="Berriman M."/>
            <person name="Hertz-Fowler C."/>
        </authorList>
    </citation>
    <scope>NUCLEOTIDE SEQUENCE [LARGE SCALE GENOMIC DNA]</scope>
    <source>
        <strain evidence="3">IL3000</strain>
    </source>
</reference>
<dbReference type="Proteomes" id="UP000000702">
    <property type="component" value="Unassembled WGS sequence"/>
</dbReference>
<reference evidence="2 3" key="2">
    <citation type="journal article" date="2012" name="Proc. Natl. Acad. Sci. U.S.A.">
        <title>Antigenic diversity is generated by distinct evolutionary mechanisms in African trypanosome species.</title>
        <authorList>
            <person name="Jackson A.P."/>
            <person name="Berry A."/>
            <person name="Aslett M."/>
            <person name="Allison H.C."/>
            <person name="Burton P."/>
            <person name="Vavrova-Anderson J."/>
            <person name="Brown R."/>
            <person name="Browne H."/>
            <person name="Corton N."/>
            <person name="Hauser H."/>
            <person name="Gamble J."/>
            <person name="Gilderthorp R."/>
            <person name="Marcello L."/>
            <person name="McQuillan J."/>
            <person name="Otto T.D."/>
            <person name="Quail M.A."/>
            <person name="Sanders M.J."/>
            <person name="van Tonder A."/>
            <person name="Ginger M.L."/>
            <person name="Field M.C."/>
            <person name="Barry J.D."/>
            <person name="Hertz-Fowler C."/>
            <person name="Berriman M."/>
        </authorList>
    </citation>
    <scope>NUCLEOTIDE SEQUENCE [LARGE SCALE GENOMIC DNA]</scope>
    <source>
        <strain evidence="2 3">IL3000</strain>
    </source>
</reference>
<sequence length="135" mass="15035">MRTNPSAPLNAATAGHTNKSPNWAACLSFSSYRESSHVPTSNKPLYFGGHSKGKGKKGCRKRGRSRKKKSRLSHKVYESRIAFISKSQAETICDAVCTVVSILKDRHFRRSFFREDGILLEGEEPSAEGNFTFLP</sequence>
<name>F9W7N3_TRYCI</name>
<keyword evidence="3" id="KW-1185">Reference proteome</keyword>
<evidence type="ECO:0000313" key="2">
    <source>
        <dbReference type="EMBL" id="CCD13204.1"/>
    </source>
</evidence>
<evidence type="ECO:0000313" key="3">
    <source>
        <dbReference type="Proteomes" id="UP000000702"/>
    </source>
</evidence>
<comment type="caution">
    <text evidence="2">The sequence shown here is derived from an EMBL/GenBank/DDBJ whole genome shotgun (WGS) entry which is preliminary data.</text>
</comment>
<evidence type="ECO:0000256" key="1">
    <source>
        <dbReference type="SAM" id="MobiDB-lite"/>
    </source>
</evidence>
<protein>
    <submittedName>
        <fullName evidence="2">Uncharacterized protein</fullName>
    </submittedName>
</protein>
<feature type="region of interest" description="Disordered" evidence="1">
    <location>
        <begin position="43"/>
        <end position="73"/>
    </location>
</feature>
<gene>
    <name evidence="2" type="ORF">TCIL3000_0_39740</name>
</gene>
<feature type="compositionally biased region" description="Basic residues" evidence="1">
    <location>
        <begin position="51"/>
        <end position="73"/>
    </location>
</feature>
<proteinExistence type="predicted"/>
<dbReference type="AlphaFoldDB" id="F9W7N3"/>
<feature type="region of interest" description="Disordered" evidence="1">
    <location>
        <begin position="1"/>
        <end position="20"/>
    </location>
</feature>
<dbReference type="EMBL" id="CAEQ01001058">
    <property type="protein sequence ID" value="CCD13204.1"/>
    <property type="molecule type" value="Genomic_DNA"/>
</dbReference>
<accession>F9W7N3</accession>